<evidence type="ECO:0000313" key="6">
    <source>
        <dbReference type="EMBL" id="MBB5058279.1"/>
    </source>
</evidence>
<keyword evidence="2 6" id="KW-0238">DNA-binding</keyword>
<dbReference type="RefSeq" id="WP_184217827.1">
    <property type="nucleotide sequence ID" value="NZ_JACHIP010000004.1"/>
</dbReference>
<dbReference type="PANTHER" id="PTHR38445">
    <property type="entry name" value="HTH-TYPE TRANSCRIPTIONAL REPRESSOR YTRA"/>
    <property type="match status" value="1"/>
</dbReference>
<dbReference type="SMART" id="SM00345">
    <property type="entry name" value="HTH_GNTR"/>
    <property type="match status" value="1"/>
</dbReference>
<keyword evidence="3" id="KW-0804">Transcription</keyword>
<dbReference type="AlphaFoldDB" id="A0A7W8E4G4"/>
<feature type="domain" description="HTH gntR-type" evidence="5">
    <location>
        <begin position="11"/>
        <end position="79"/>
    </location>
</feature>
<organism evidence="6 7">
    <name type="scientific">Granulicella aggregans</name>
    <dbReference type="NCBI Taxonomy" id="474949"/>
    <lineage>
        <taxon>Bacteria</taxon>
        <taxon>Pseudomonadati</taxon>
        <taxon>Acidobacteriota</taxon>
        <taxon>Terriglobia</taxon>
        <taxon>Terriglobales</taxon>
        <taxon>Acidobacteriaceae</taxon>
        <taxon>Granulicella</taxon>
    </lineage>
</organism>
<dbReference type="SUPFAM" id="SSF46785">
    <property type="entry name" value="Winged helix' DNA-binding domain"/>
    <property type="match status" value="1"/>
</dbReference>
<evidence type="ECO:0000259" key="5">
    <source>
        <dbReference type="PROSITE" id="PS50949"/>
    </source>
</evidence>
<feature type="region of interest" description="Disordered" evidence="4">
    <location>
        <begin position="338"/>
        <end position="366"/>
    </location>
</feature>
<feature type="compositionally biased region" description="Polar residues" evidence="4">
    <location>
        <begin position="338"/>
        <end position="359"/>
    </location>
</feature>
<dbReference type="EMBL" id="JACHIP010000004">
    <property type="protein sequence ID" value="MBB5058279.1"/>
    <property type="molecule type" value="Genomic_DNA"/>
</dbReference>
<dbReference type="PANTHER" id="PTHR38445:SF9">
    <property type="entry name" value="HTH-TYPE TRANSCRIPTIONAL REPRESSOR YTRA"/>
    <property type="match status" value="1"/>
</dbReference>
<evidence type="ECO:0000313" key="7">
    <source>
        <dbReference type="Proteomes" id="UP000540989"/>
    </source>
</evidence>
<keyword evidence="7" id="KW-1185">Reference proteome</keyword>
<name>A0A7W8E4G4_9BACT</name>
<dbReference type="Gene3D" id="1.10.10.10">
    <property type="entry name" value="Winged helix-like DNA-binding domain superfamily/Winged helix DNA-binding domain"/>
    <property type="match status" value="1"/>
</dbReference>
<protein>
    <submittedName>
        <fullName evidence="6">DNA-binding transcriptional regulator YhcF (GntR family)</fullName>
    </submittedName>
</protein>
<comment type="caution">
    <text evidence="6">The sequence shown here is derived from an EMBL/GenBank/DDBJ whole genome shotgun (WGS) entry which is preliminary data.</text>
</comment>
<dbReference type="GO" id="GO:0003700">
    <property type="term" value="F:DNA-binding transcription factor activity"/>
    <property type="evidence" value="ECO:0007669"/>
    <property type="project" value="InterPro"/>
</dbReference>
<dbReference type="InterPro" id="IPR036390">
    <property type="entry name" value="WH_DNA-bd_sf"/>
</dbReference>
<dbReference type="GO" id="GO:0003677">
    <property type="term" value="F:DNA binding"/>
    <property type="evidence" value="ECO:0007669"/>
    <property type="project" value="UniProtKB-KW"/>
</dbReference>
<evidence type="ECO:0000256" key="4">
    <source>
        <dbReference type="SAM" id="MobiDB-lite"/>
    </source>
</evidence>
<dbReference type="InterPro" id="IPR000524">
    <property type="entry name" value="Tscrpt_reg_HTH_GntR"/>
</dbReference>
<gene>
    <name evidence="6" type="ORF">HDF16_002993</name>
</gene>
<reference evidence="6 7" key="1">
    <citation type="submission" date="2020-08" db="EMBL/GenBank/DDBJ databases">
        <title>Genomic Encyclopedia of Type Strains, Phase IV (KMG-V): Genome sequencing to study the core and pangenomes of soil and plant-associated prokaryotes.</title>
        <authorList>
            <person name="Whitman W."/>
        </authorList>
    </citation>
    <scope>NUCLEOTIDE SEQUENCE [LARGE SCALE GENOMIC DNA]</scope>
    <source>
        <strain evidence="6 7">M8UP14</strain>
    </source>
</reference>
<keyword evidence="1" id="KW-0805">Transcription regulation</keyword>
<dbReference type="Proteomes" id="UP000540989">
    <property type="component" value="Unassembled WGS sequence"/>
</dbReference>
<dbReference type="Pfam" id="PF00392">
    <property type="entry name" value="GntR"/>
    <property type="match status" value="1"/>
</dbReference>
<evidence type="ECO:0000256" key="2">
    <source>
        <dbReference type="ARBA" id="ARBA00023125"/>
    </source>
</evidence>
<sequence>MRFWFVHSGDVSLHNQIVTQVSLGILSGDLAAGERLPSIRSLAQRFNIHPNTVSAGYRQLERESWVEFRRGSGVFVRDTAPRNIAGIRPTLHLDKLIANLIQAASAADMTRDELRARILGHLDAAPPARLLLIESDVELRRIVLQELHESIKLPSGFTIGFTDLPRPGDTKAIVAMTAQLPGSLVLVLPSKAEALRSVLPPEVAMLILQVRSIPQLLAPWLPAPHNALVGVASRWPPFLSFAKIMLVAAGFEADALLLRDASLYGWTSGLNQARTVICDSHTATVLPASIPRIRFNLLAEQSVTELQQMVRASLDGKLDCDTPETVTTKDSGQRAAVQTQQHETNSGHQNSWLRPSAANSGLAYRN</sequence>
<dbReference type="PROSITE" id="PS50949">
    <property type="entry name" value="HTH_GNTR"/>
    <property type="match status" value="1"/>
</dbReference>
<dbReference type="CDD" id="cd07377">
    <property type="entry name" value="WHTH_GntR"/>
    <property type="match status" value="1"/>
</dbReference>
<accession>A0A7W8E4G4</accession>
<proteinExistence type="predicted"/>
<evidence type="ECO:0000256" key="1">
    <source>
        <dbReference type="ARBA" id="ARBA00023015"/>
    </source>
</evidence>
<dbReference type="InterPro" id="IPR036388">
    <property type="entry name" value="WH-like_DNA-bd_sf"/>
</dbReference>
<evidence type="ECO:0000256" key="3">
    <source>
        <dbReference type="ARBA" id="ARBA00023163"/>
    </source>
</evidence>